<accession>A0ACC1PEK8</accession>
<evidence type="ECO:0000313" key="2">
    <source>
        <dbReference type="Proteomes" id="UP001143856"/>
    </source>
</evidence>
<organism evidence="1 2">
    <name type="scientific">Xylaria curta</name>
    <dbReference type="NCBI Taxonomy" id="42375"/>
    <lineage>
        <taxon>Eukaryota</taxon>
        <taxon>Fungi</taxon>
        <taxon>Dikarya</taxon>
        <taxon>Ascomycota</taxon>
        <taxon>Pezizomycotina</taxon>
        <taxon>Sordariomycetes</taxon>
        <taxon>Xylariomycetidae</taxon>
        <taxon>Xylariales</taxon>
        <taxon>Xylariaceae</taxon>
        <taxon>Xylaria</taxon>
    </lineage>
</organism>
<keyword evidence="2" id="KW-1185">Reference proteome</keyword>
<name>A0ACC1PEK8_9PEZI</name>
<reference evidence="1" key="1">
    <citation type="submission" date="2022-10" db="EMBL/GenBank/DDBJ databases">
        <title>Genome Sequence of Xylaria curta.</title>
        <authorList>
            <person name="Buettner E."/>
        </authorList>
    </citation>
    <scope>NUCLEOTIDE SEQUENCE</scope>
    <source>
        <strain evidence="1">Babe10</strain>
    </source>
</reference>
<proteinExistence type="predicted"/>
<sequence length="74" mass="7835">MKAELERVTAAAAAVPALAAAPRRVTRSRSRESMGLTTPEPQVGSFLSGGLARSGAGKGKKRRRRDILSFVVLD</sequence>
<dbReference type="EMBL" id="JAPDGR010000352">
    <property type="protein sequence ID" value="KAJ2991142.1"/>
    <property type="molecule type" value="Genomic_DNA"/>
</dbReference>
<evidence type="ECO:0000313" key="1">
    <source>
        <dbReference type="EMBL" id="KAJ2991142.1"/>
    </source>
</evidence>
<comment type="caution">
    <text evidence="1">The sequence shown here is derived from an EMBL/GenBank/DDBJ whole genome shotgun (WGS) entry which is preliminary data.</text>
</comment>
<protein>
    <submittedName>
        <fullName evidence="1">Uncharacterized protein</fullName>
    </submittedName>
</protein>
<gene>
    <name evidence="1" type="ORF">NUW58_g2631</name>
</gene>
<dbReference type="Proteomes" id="UP001143856">
    <property type="component" value="Unassembled WGS sequence"/>
</dbReference>